<evidence type="ECO:0000313" key="3">
    <source>
        <dbReference type="Proteomes" id="UP001596103"/>
    </source>
</evidence>
<sequence>MKIRKILLAAAVLASMSQVAHADLHEVGHDIKTTTVSAGRKVGHAARDAGHATAHAAKTVGHGIADASKHGYHAVKDAFHKHDSK</sequence>
<dbReference type="EMBL" id="JBHSMP010000020">
    <property type="protein sequence ID" value="MFC5430614.1"/>
    <property type="molecule type" value="Genomic_DNA"/>
</dbReference>
<dbReference type="RefSeq" id="WP_377713202.1">
    <property type="nucleotide sequence ID" value="NZ_JBHSMP010000020.1"/>
</dbReference>
<feature type="signal peptide" evidence="1">
    <location>
        <begin position="1"/>
        <end position="22"/>
    </location>
</feature>
<evidence type="ECO:0000313" key="2">
    <source>
        <dbReference type="EMBL" id="MFC5430614.1"/>
    </source>
</evidence>
<accession>A0ABW0JC40</accession>
<name>A0ABW0JC40_9BURK</name>
<protein>
    <submittedName>
        <fullName evidence="2">Uncharacterized protein</fullName>
    </submittedName>
</protein>
<feature type="chain" id="PRO_5047146618" evidence="1">
    <location>
        <begin position="23"/>
        <end position="85"/>
    </location>
</feature>
<reference evidence="3" key="1">
    <citation type="journal article" date="2019" name="Int. J. Syst. Evol. Microbiol.">
        <title>The Global Catalogue of Microorganisms (GCM) 10K type strain sequencing project: providing services to taxonomists for standard genome sequencing and annotation.</title>
        <authorList>
            <consortium name="The Broad Institute Genomics Platform"/>
            <consortium name="The Broad Institute Genome Sequencing Center for Infectious Disease"/>
            <person name="Wu L."/>
            <person name="Ma J."/>
        </authorList>
    </citation>
    <scope>NUCLEOTIDE SEQUENCE [LARGE SCALE GENOMIC DNA]</scope>
    <source>
        <strain evidence="3">CCUG 56042</strain>
    </source>
</reference>
<evidence type="ECO:0000256" key="1">
    <source>
        <dbReference type="SAM" id="SignalP"/>
    </source>
</evidence>
<organism evidence="2 3">
    <name type="scientific">Paraburkholderia denitrificans</name>
    <dbReference type="NCBI Taxonomy" id="694025"/>
    <lineage>
        <taxon>Bacteria</taxon>
        <taxon>Pseudomonadati</taxon>
        <taxon>Pseudomonadota</taxon>
        <taxon>Betaproteobacteria</taxon>
        <taxon>Burkholderiales</taxon>
        <taxon>Burkholderiaceae</taxon>
        <taxon>Paraburkholderia</taxon>
    </lineage>
</organism>
<comment type="caution">
    <text evidence="2">The sequence shown here is derived from an EMBL/GenBank/DDBJ whole genome shotgun (WGS) entry which is preliminary data.</text>
</comment>
<gene>
    <name evidence="2" type="ORF">ACFPTO_17680</name>
</gene>
<keyword evidence="3" id="KW-1185">Reference proteome</keyword>
<dbReference type="Proteomes" id="UP001596103">
    <property type="component" value="Unassembled WGS sequence"/>
</dbReference>
<keyword evidence="1" id="KW-0732">Signal</keyword>
<proteinExistence type="predicted"/>